<protein>
    <submittedName>
        <fullName evidence="2">Uncharacterized protein</fullName>
    </submittedName>
</protein>
<dbReference type="Proteomes" id="UP000740883">
    <property type="component" value="Unassembled WGS sequence"/>
</dbReference>
<name>A0A9P6L078_9MICR</name>
<evidence type="ECO:0000313" key="2">
    <source>
        <dbReference type="EMBL" id="KAF9764161.1"/>
    </source>
</evidence>
<dbReference type="OrthoDB" id="2195370at2759"/>
<accession>A0A9P6L078</accession>
<keyword evidence="3" id="KW-1185">Reference proteome</keyword>
<comment type="caution">
    <text evidence="2">The sequence shown here is derived from an EMBL/GenBank/DDBJ whole genome shotgun (WGS) entry which is preliminary data.</text>
</comment>
<sequence>MVDIQSKLSKFKNLNLSKYINEALPRYERSILLTDKNNIERITKDVDTEIFKAFLLNSDSLLEVLYTYESVQNSLKHLEDVKAELRKITYNINNKENIHFVDKNRLEEFRNVLGNFSNDVGSFDTGSRVLVHFDVFSDMADNKHILLLTNDILIIGRIQPQVRKYQLVNAFSYSIFDVQTKDSDLFIVLSQSTMRYSGDKEKVKKFSSMFKDLTYSYTDVVDTKPKHRPVEIDSMTDYLISTEQYTEITNPKDITSIEPFIYKKDDLILFLEILNENPKEQSIFIVKFLISKFATITNRINKVMPLKELIDHIFEVFYSFNTEQQELLKNTNQVNILLMIEKQILMCLSLIEARIFNKRYYSDDVESVLGLIRDKLVFDGFDFTYLTGFFNKKKRHHNEECLIEAKKEIDVLLREMICK</sequence>
<evidence type="ECO:0000313" key="3">
    <source>
        <dbReference type="Proteomes" id="UP000740883"/>
    </source>
</evidence>
<organism evidence="2 3">
    <name type="scientific">Nosema granulosis</name>
    <dbReference type="NCBI Taxonomy" id="83296"/>
    <lineage>
        <taxon>Eukaryota</taxon>
        <taxon>Fungi</taxon>
        <taxon>Fungi incertae sedis</taxon>
        <taxon>Microsporidia</taxon>
        <taxon>Nosematidae</taxon>
        <taxon>Nosema</taxon>
    </lineage>
</organism>
<keyword evidence="1" id="KW-0175">Coiled coil</keyword>
<proteinExistence type="predicted"/>
<gene>
    <name evidence="2" type="ORF">NGRA_0771</name>
</gene>
<reference evidence="2 3" key="1">
    <citation type="journal article" date="2020" name="Genome Biol. Evol.">
        <title>Comparative genomics of strictly vertically transmitted, feminizing microsporidia endosymbionts of amphipod crustaceans.</title>
        <authorList>
            <person name="Cormier A."/>
            <person name="Chebbi M.A."/>
            <person name="Giraud I."/>
            <person name="Wattier R."/>
            <person name="Teixeira M."/>
            <person name="Gilbert C."/>
            <person name="Rigaud T."/>
            <person name="Cordaux R."/>
        </authorList>
    </citation>
    <scope>NUCLEOTIDE SEQUENCE [LARGE SCALE GENOMIC DNA]</scope>
    <source>
        <strain evidence="2 3">Ou3-Ou53</strain>
    </source>
</reference>
<dbReference type="EMBL" id="SBJO01000034">
    <property type="protein sequence ID" value="KAF9764161.1"/>
    <property type="molecule type" value="Genomic_DNA"/>
</dbReference>
<dbReference type="AlphaFoldDB" id="A0A9P6L078"/>
<feature type="coiled-coil region" evidence="1">
    <location>
        <begin position="68"/>
        <end position="98"/>
    </location>
</feature>
<evidence type="ECO:0000256" key="1">
    <source>
        <dbReference type="SAM" id="Coils"/>
    </source>
</evidence>